<dbReference type="AlphaFoldDB" id="A0A9P3UIV5"/>
<name>A0A9P3UIV5_LYOSH</name>
<gene>
    <name evidence="10" type="ORF">LshimejAT787_0202870</name>
</gene>
<keyword evidence="5" id="KW-0469">Meiosis</keyword>
<keyword evidence="4" id="KW-0539">Nucleus</keyword>
<evidence type="ECO:0000256" key="1">
    <source>
        <dbReference type="ARBA" id="ARBA00004123"/>
    </source>
</evidence>
<dbReference type="GO" id="GO:0005634">
    <property type="term" value="C:nucleus"/>
    <property type="evidence" value="ECO:0007669"/>
    <property type="project" value="UniProtKB-SubCell"/>
</dbReference>
<evidence type="ECO:0000256" key="6">
    <source>
        <dbReference type="SAM" id="Coils"/>
    </source>
</evidence>
<organism evidence="10 11">
    <name type="scientific">Lyophyllum shimeji</name>
    <name type="common">Hon-shimeji</name>
    <name type="synonym">Tricholoma shimeji</name>
    <dbReference type="NCBI Taxonomy" id="47721"/>
    <lineage>
        <taxon>Eukaryota</taxon>
        <taxon>Fungi</taxon>
        <taxon>Dikarya</taxon>
        <taxon>Basidiomycota</taxon>
        <taxon>Agaricomycotina</taxon>
        <taxon>Agaricomycetes</taxon>
        <taxon>Agaricomycetidae</taxon>
        <taxon>Agaricales</taxon>
        <taxon>Tricholomatineae</taxon>
        <taxon>Lyophyllaceae</taxon>
        <taxon>Lyophyllum</taxon>
    </lineage>
</organism>
<feature type="signal peptide" evidence="8">
    <location>
        <begin position="1"/>
        <end position="30"/>
    </location>
</feature>
<dbReference type="PROSITE" id="PS50815">
    <property type="entry name" value="HORMA"/>
    <property type="match status" value="1"/>
</dbReference>
<dbReference type="InterPro" id="IPR013083">
    <property type="entry name" value="Znf_RING/FYVE/PHD"/>
</dbReference>
<dbReference type="InterPro" id="IPR036570">
    <property type="entry name" value="HORMA_dom_sf"/>
</dbReference>
<comment type="subcellular location">
    <subcellularLocation>
        <location evidence="2">Chromosome</location>
    </subcellularLocation>
    <subcellularLocation>
        <location evidence="1">Nucleus</location>
    </subcellularLocation>
</comment>
<evidence type="ECO:0000256" key="2">
    <source>
        <dbReference type="ARBA" id="ARBA00004286"/>
    </source>
</evidence>
<dbReference type="GO" id="GO:0007130">
    <property type="term" value="P:synaptonemal complex assembly"/>
    <property type="evidence" value="ECO:0007669"/>
    <property type="project" value="TreeGrafter"/>
</dbReference>
<feature type="chain" id="PRO_5040492333" evidence="8">
    <location>
        <begin position="31"/>
        <end position="852"/>
    </location>
</feature>
<evidence type="ECO:0000256" key="4">
    <source>
        <dbReference type="ARBA" id="ARBA00023242"/>
    </source>
</evidence>
<evidence type="ECO:0000256" key="8">
    <source>
        <dbReference type="SAM" id="SignalP"/>
    </source>
</evidence>
<reference evidence="10" key="1">
    <citation type="submission" date="2022-07" db="EMBL/GenBank/DDBJ databases">
        <title>The genome of Lyophyllum shimeji provides insight into the initial evolution of ectomycorrhizal fungal genome.</title>
        <authorList>
            <person name="Kobayashi Y."/>
            <person name="Shibata T."/>
            <person name="Hirakawa H."/>
            <person name="Shigenobu S."/>
            <person name="Nishiyama T."/>
            <person name="Yamada A."/>
            <person name="Hasebe M."/>
            <person name="Kawaguchi M."/>
        </authorList>
    </citation>
    <scope>NUCLEOTIDE SEQUENCE</scope>
    <source>
        <strain evidence="10">AT787</strain>
    </source>
</reference>
<dbReference type="GO" id="GO:0005694">
    <property type="term" value="C:chromosome"/>
    <property type="evidence" value="ECO:0007669"/>
    <property type="project" value="UniProtKB-SubCell"/>
</dbReference>
<feature type="domain" description="HORMA" evidence="9">
    <location>
        <begin position="41"/>
        <end position="301"/>
    </location>
</feature>
<evidence type="ECO:0000313" key="11">
    <source>
        <dbReference type="Proteomes" id="UP001063166"/>
    </source>
</evidence>
<dbReference type="OrthoDB" id="1928087at2759"/>
<dbReference type="Gene3D" id="3.30.900.10">
    <property type="entry name" value="HORMA domain"/>
    <property type="match status" value="1"/>
</dbReference>
<keyword evidence="3" id="KW-0158">Chromosome</keyword>
<evidence type="ECO:0000259" key="9">
    <source>
        <dbReference type="PROSITE" id="PS50815"/>
    </source>
</evidence>
<dbReference type="InterPro" id="IPR003511">
    <property type="entry name" value="HORMA_dom"/>
</dbReference>
<keyword evidence="6" id="KW-0175">Coiled coil</keyword>
<comment type="caution">
    <text evidence="10">The sequence shown here is derived from an EMBL/GenBank/DDBJ whole genome shotgun (WGS) entry which is preliminary data.</text>
</comment>
<proteinExistence type="predicted"/>
<keyword evidence="8" id="KW-0732">Signal</keyword>
<dbReference type="GO" id="GO:0051598">
    <property type="term" value="P:meiotic recombination checkpoint signaling"/>
    <property type="evidence" value="ECO:0007669"/>
    <property type="project" value="TreeGrafter"/>
</dbReference>
<evidence type="ECO:0000256" key="7">
    <source>
        <dbReference type="SAM" id="MobiDB-lite"/>
    </source>
</evidence>
<dbReference type="PANTHER" id="PTHR48225:SF7">
    <property type="entry name" value="MEIOSIS-SPECIFIC PROTEIN HOP1"/>
    <property type="match status" value="1"/>
</dbReference>
<protein>
    <submittedName>
        <fullName evidence="10">HORMA domain containing protein</fullName>
    </submittedName>
</protein>
<feature type="compositionally biased region" description="Polar residues" evidence="7">
    <location>
        <begin position="550"/>
        <end position="563"/>
    </location>
</feature>
<dbReference type="Pfam" id="PF02301">
    <property type="entry name" value="HORMA"/>
    <property type="match status" value="1"/>
</dbReference>
<feature type="region of interest" description="Disordered" evidence="7">
    <location>
        <begin position="546"/>
        <end position="569"/>
    </location>
</feature>
<keyword evidence="11" id="KW-1185">Reference proteome</keyword>
<dbReference type="EMBL" id="BRPK01000002">
    <property type="protein sequence ID" value="GLB34722.1"/>
    <property type="molecule type" value="Genomic_DNA"/>
</dbReference>
<feature type="coiled-coil region" evidence="6">
    <location>
        <begin position="335"/>
        <end position="362"/>
    </location>
</feature>
<dbReference type="Gene3D" id="3.30.40.10">
    <property type="entry name" value="Zinc/RING finger domain, C3HC4 (zinc finger)"/>
    <property type="match status" value="1"/>
</dbReference>
<evidence type="ECO:0000313" key="10">
    <source>
        <dbReference type="EMBL" id="GLB34722.1"/>
    </source>
</evidence>
<dbReference type="PANTHER" id="PTHR48225">
    <property type="entry name" value="HORMA DOMAIN-CONTAINING PROTEIN 1"/>
    <property type="match status" value="1"/>
</dbReference>
<feature type="region of interest" description="Disordered" evidence="7">
    <location>
        <begin position="461"/>
        <end position="484"/>
    </location>
</feature>
<dbReference type="InterPro" id="IPR011011">
    <property type="entry name" value="Znf_FYVE_PHD"/>
</dbReference>
<feature type="region of interest" description="Disordered" evidence="7">
    <location>
        <begin position="815"/>
        <end position="836"/>
    </location>
</feature>
<dbReference type="SUPFAM" id="SSF57903">
    <property type="entry name" value="FYVE/PHD zinc finger"/>
    <property type="match status" value="1"/>
</dbReference>
<evidence type="ECO:0000256" key="5">
    <source>
        <dbReference type="ARBA" id="ARBA00023254"/>
    </source>
</evidence>
<sequence length="852" mass="95311">MNFFARTFICSESASAWSLLFFPFTMQAQATRTNVQSITAAQSLAAVQTMLRAGLGCITYLRDLLPEENFTQSHLVADKKSLSYQHSDSSFSSTSSKQSRSTNGFKITTMTRGYSDEGDKILNYLENGIFDALQREYLRSFIFAIYLDNKEPNNIVEAYTFNFQYHTLPGTDITVPIMSLGDGLQKMSLKDKTRRGGNPVTEAAMRGKAPTLLDVKKSVKTLLKTLIQATTQMDVLPKRRFATFKLFYTDKTPADYEPPHFLPGDEKKDKWYFMTHDFDEVPDKWSIGKVDTGHHSVNLSVTSIATYLPSSTQSNNAAFGGTVPRVPMAPSLTPVEEGRLRAEQAERQIEDAQERNVVWSVEEAVDLHDLDAVGEDDPDYEHLPDGSYRKIASDEKGNLVPAGVRNAETGAIEPLVGPMDIEERHFGGVSETVPTRLNELNLNAAIERSNIEQTQDIGELNQEATSPPPTPAPHSPSSSSTANNIFDSAHRKSSWALTAMSPITSAISRRGSDADMEMLKDLHVQAPAEEMVTLDMETQMESIESYGPESGQTVDPIQVTPKSTHTKKPEDMIDNGFECECGITMEDESCFCEGGCGRWYHIWCMGYHSVKDPRMPLQFHCFSCRLKADPFWPLIKVDLYSVMLSRFQDLALFRRAVKTAEKHKLETLGEFAKAYGGRHDLARQMFKRLESEGFIVEQSTALDDLGFLQTRARSLKGGRKTKGKQPKNRKNVQKAKYRFNRDVVRTSQYADYFNPDPNVESRILKITELTSHLKSQHNAPNSAISKKAATLHHTQVFLEEAQGETQTQAETQLVLDSSGLKRSHPTEDDGTDTAKPMKKVKISVTYGLDLAE</sequence>
<evidence type="ECO:0000256" key="3">
    <source>
        <dbReference type="ARBA" id="ARBA00022454"/>
    </source>
</evidence>
<dbReference type="SUPFAM" id="SSF56019">
    <property type="entry name" value="The spindle assembly checkpoint protein mad2"/>
    <property type="match status" value="1"/>
</dbReference>
<dbReference type="Proteomes" id="UP001063166">
    <property type="component" value="Unassembled WGS sequence"/>
</dbReference>
<dbReference type="InterPro" id="IPR051294">
    <property type="entry name" value="HORMA_MeioticProgression"/>
</dbReference>
<accession>A0A9P3UIV5</accession>